<dbReference type="InterPro" id="IPR006655">
    <property type="entry name" value="Mopterin_OxRdtase_prok_CS"/>
</dbReference>
<dbReference type="Gene3D" id="3.90.55.10">
    <property type="entry name" value="Dimethylsulfoxide Reductase, domain 3"/>
    <property type="match status" value="1"/>
</dbReference>
<dbReference type="AlphaFoldDB" id="A0A5C4X9L1"/>
<evidence type="ECO:0000259" key="7">
    <source>
        <dbReference type="Pfam" id="PF00384"/>
    </source>
</evidence>
<dbReference type="RefSeq" id="WP_139679291.1">
    <property type="nucleotide sequence ID" value="NZ_VDMN01000010.1"/>
</dbReference>
<dbReference type="GO" id="GO:0043546">
    <property type="term" value="F:molybdopterin cofactor binding"/>
    <property type="evidence" value="ECO:0007669"/>
    <property type="project" value="InterPro"/>
</dbReference>
<evidence type="ECO:0000256" key="3">
    <source>
        <dbReference type="ARBA" id="ARBA00022505"/>
    </source>
</evidence>
<dbReference type="PROSITE" id="PS00490">
    <property type="entry name" value="MOLYBDOPTERIN_PROK_2"/>
    <property type="match status" value="1"/>
</dbReference>
<dbReference type="Pfam" id="PF18364">
    <property type="entry name" value="Molybdopterin_N"/>
    <property type="match status" value="1"/>
</dbReference>
<organism evidence="10 11">
    <name type="scientific">Aliirhizobium smilacinae</name>
    <dbReference type="NCBI Taxonomy" id="1395944"/>
    <lineage>
        <taxon>Bacteria</taxon>
        <taxon>Pseudomonadati</taxon>
        <taxon>Pseudomonadota</taxon>
        <taxon>Alphaproteobacteria</taxon>
        <taxon>Hyphomicrobiales</taxon>
        <taxon>Rhizobiaceae</taxon>
        <taxon>Aliirhizobium</taxon>
    </lineage>
</organism>
<sequence>MGKTFTAAHWGVYEVKTDESELRLEGFAQDPDPSPIGLHMTAKDLTDVRVRRPSIRKSWLEKGPGADPHLRGREPFVEVDWDTALDLLAAELDRVRRDHGNESIFGGSYGWASAGRFHHAQSQVHRFLNLIGGYVSSVDNYSLAAGRVILPHAIGSTEFLLDRHTSFDVMAKHTELFVTFGGVPVKNAQMSAGGAGRHRVVAGMLDMEKKGTRFINIGPVSDNMPVDSEWIANSPNTDVAMMLALAYVLHTEDLAHLDFLSSHCVGYDRFAAYLTGNTDGTAKTPEWAAAICGVDADRIASLAREMACHRTMLNISWSLQRAVHGEQPFWMLVTLAAMLGQIGLPGGGFGVGYGALNSVGHDNVRFKSGAFPQGDNPVKAFIPVARITDMLLNPGATFAYNGKQHTYTDIRLVYWAGGNPFHHHQDLNRLLKAWQKPETIIVNEPYWTPTAKLADIVLPVTTPLERNDIASSGGEDLIVAMRKVSEPFAEARNDFDIFCGLALRMGINFSENLDEEGWLRRLYGATSANALEKKVEMPSFDQFWQDGIFDLKPDAWPVVMLQEFRDAPDEHPVPTPSGRIEIFSETVDGFGLPDCPGHPTWFEPPEWLGNRESDDQFHLISDQPVRRLHSQLDASPYSKAGKVKGREPVLMNPTDAERCGLSAGDFVEIHNQRGRLISAVLISDAIMPGVVRLSTGAWFDMDYERNLERHGNPNALTLDVPSSSLSQGCSAQTCLVSVRKIEDEYAGAVEAFNHPRIDR</sequence>
<dbReference type="PANTHER" id="PTHR43742:SF10">
    <property type="entry name" value="TRIMETHYLAMINE-N-OXIDE REDUCTASE 2"/>
    <property type="match status" value="1"/>
</dbReference>
<keyword evidence="11" id="KW-1185">Reference proteome</keyword>
<dbReference type="CDD" id="cd02793">
    <property type="entry name" value="MopB_CT_DMSOR-BSOR-TMAOR"/>
    <property type="match status" value="1"/>
</dbReference>
<accession>A0A5C4X9L1</accession>
<dbReference type="SUPFAM" id="SSF50692">
    <property type="entry name" value="ADC-like"/>
    <property type="match status" value="1"/>
</dbReference>
<dbReference type="InterPro" id="IPR006657">
    <property type="entry name" value="MoPterin_dinucl-bd_dom"/>
</dbReference>
<evidence type="ECO:0000259" key="9">
    <source>
        <dbReference type="Pfam" id="PF18364"/>
    </source>
</evidence>
<dbReference type="CDD" id="cd02769">
    <property type="entry name" value="MopB_DMSOR-BSOR-TMAOR"/>
    <property type="match status" value="1"/>
</dbReference>
<dbReference type="Gene3D" id="3.40.228.10">
    <property type="entry name" value="Dimethylsulfoxide Reductase, domain 2"/>
    <property type="match status" value="1"/>
</dbReference>
<comment type="similarity">
    <text evidence="2">Belongs to the prokaryotic molybdopterin-containing oxidoreductase family.</text>
</comment>
<dbReference type="GO" id="GO:0009061">
    <property type="term" value="P:anaerobic respiration"/>
    <property type="evidence" value="ECO:0007669"/>
    <property type="project" value="TreeGrafter"/>
</dbReference>
<dbReference type="InterPro" id="IPR006656">
    <property type="entry name" value="Mopterin_OxRdtase"/>
</dbReference>
<keyword evidence="4" id="KW-0479">Metal-binding</keyword>
<feature type="domain" description="Molybdopterin dinucleotide-binding" evidence="8">
    <location>
        <begin position="617"/>
        <end position="734"/>
    </location>
</feature>
<dbReference type="Pfam" id="PF00384">
    <property type="entry name" value="Molybdopterin"/>
    <property type="match status" value="1"/>
</dbReference>
<dbReference type="InterPro" id="IPR041460">
    <property type="entry name" value="Molybdopterin_N"/>
</dbReference>
<dbReference type="Proteomes" id="UP000311605">
    <property type="component" value="Unassembled WGS sequence"/>
</dbReference>
<comment type="caution">
    <text evidence="10">The sequence shown here is derived from an EMBL/GenBank/DDBJ whole genome shotgun (WGS) entry which is preliminary data.</text>
</comment>
<name>A0A5C4X9L1_9HYPH</name>
<evidence type="ECO:0000313" key="11">
    <source>
        <dbReference type="Proteomes" id="UP000311605"/>
    </source>
</evidence>
<evidence type="ECO:0000313" key="10">
    <source>
        <dbReference type="EMBL" id="TNM60087.1"/>
    </source>
</evidence>
<evidence type="ECO:0000256" key="4">
    <source>
        <dbReference type="ARBA" id="ARBA00022723"/>
    </source>
</evidence>
<dbReference type="Gene3D" id="3.40.50.740">
    <property type="match status" value="1"/>
</dbReference>
<feature type="domain" description="Molybdopterin oxidoreductase N-terminal" evidence="9">
    <location>
        <begin position="6"/>
        <end position="36"/>
    </location>
</feature>
<dbReference type="GO" id="GO:0030288">
    <property type="term" value="C:outer membrane-bounded periplasmic space"/>
    <property type="evidence" value="ECO:0007669"/>
    <property type="project" value="TreeGrafter"/>
</dbReference>
<evidence type="ECO:0000256" key="6">
    <source>
        <dbReference type="ARBA" id="ARBA00023002"/>
    </source>
</evidence>
<gene>
    <name evidence="10" type="ORF">FHP24_26675</name>
</gene>
<feature type="domain" description="Molybdopterin oxidoreductase" evidence="7">
    <location>
        <begin position="49"/>
        <end position="502"/>
    </location>
</feature>
<keyword evidence="3" id="KW-0500">Molybdenum</keyword>
<dbReference type="GO" id="GO:0016740">
    <property type="term" value="F:transferase activity"/>
    <property type="evidence" value="ECO:0007669"/>
    <property type="project" value="UniProtKB-KW"/>
</dbReference>
<evidence type="ECO:0000256" key="1">
    <source>
        <dbReference type="ARBA" id="ARBA00001942"/>
    </source>
</evidence>
<comment type="cofactor">
    <cofactor evidence="1">
        <name>Mo-bis(molybdopterin guanine dinucleotide)</name>
        <dbReference type="ChEBI" id="CHEBI:60539"/>
    </cofactor>
</comment>
<reference evidence="10 11" key="1">
    <citation type="submission" date="2019-06" db="EMBL/GenBank/DDBJ databases">
        <title>The draft genome of Rhizobium smilacinae PTYR-5.</title>
        <authorList>
            <person name="Liu L."/>
            <person name="Li L."/>
            <person name="Zhang X."/>
        </authorList>
    </citation>
    <scope>NUCLEOTIDE SEQUENCE [LARGE SCALE GENOMIC DNA]</scope>
    <source>
        <strain evidence="10 11">PTYR-5</strain>
    </source>
</reference>
<keyword evidence="6" id="KW-0560">Oxidoreductase</keyword>
<keyword evidence="10" id="KW-0808">Transferase</keyword>
<dbReference type="EMBL" id="VDMN01000010">
    <property type="protein sequence ID" value="TNM60087.1"/>
    <property type="molecule type" value="Genomic_DNA"/>
</dbReference>
<dbReference type="GO" id="GO:0016491">
    <property type="term" value="F:oxidoreductase activity"/>
    <property type="evidence" value="ECO:0007669"/>
    <property type="project" value="UniProtKB-KW"/>
</dbReference>
<dbReference type="InterPro" id="IPR041954">
    <property type="entry name" value="CT_DMSOR/BSOR/TMAOR"/>
</dbReference>
<protein>
    <submittedName>
        <fullName evidence="10">Asp-tRNA(Asn)/Glu-tRNA(Gln) amidotransferase GatCAB subunit C</fullName>
    </submittedName>
</protein>
<dbReference type="Gene3D" id="2.40.40.20">
    <property type="match status" value="1"/>
</dbReference>
<keyword evidence="5" id="KW-0574">Periplasm</keyword>
<dbReference type="PANTHER" id="PTHR43742">
    <property type="entry name" value="TRIMETHYLAMINE-N-OXIDE REDUCTASE"/>
    <property type="match status" value="1"/>
</dbReference>
<dbReference type="Pfam" id="PF01568">
    <property type="entry name" value="Molydop_binding"/>
    <property type="match status" value="1"/>
</dbReference>
<dbReference type="GO" id="GO:0030151">
    <property type="term" value="F:molybdenum ion binding"/>
    <property type="evidence" value="ECO:0007669"/>
    <property type="project" value="TreeGrafter"/>
</dbReference>
<dbReference type="OrthoDB" id="9759518at2"/>
<evidence type="ECO:0000256" key="5">
    <source>
        <dbReference type="ARBA" id="ARBA00022764"/>
    </source>
</evidence>
<dbReference type="InterPro" id="IPR050612">
    <property type="entry name" value="Prok_Mopterin_Oxidored"/>
</dbReference>
<dbReference type="SUPFAM" id="SSF53706">
    <property type="entry name" value="Formate dehydrogenase/DMSO reductase, domains 1-3"/>
    <property type="match status" value="1"/>
</dbReference>
<proteinExistence type="inferred from homology"/>
<dbReference type="InterPro" id="IPR009010">
    <property type="entry name" value="Asp_de-COase-like_dom_sf"/>
</dbReference>
<evidence type="ECO:0000259" key="8">
    <source>
        <dbReference type="Pfam" id="PF01568"/>
    </source>
</evidence>
<evidence type="ECO:0000256" key="2">
    <source>
        <dbReference type="ARBA" id="ARBA00010312"/>
    </source>
</evidence>
<dbReference type="GO" id="GO:0009055">
    <property type="term" value="F:electron transfer activity"/>
    <property type="evidence" value="ECO:0007669"/>
    <property type="project" value="TreeGrafter"/>
</dbReference>